<dbReference type="PANTHER" id="PTHR28678">
    <property type="entry name" value="CODANIN-1"/>
    <property type="match status" value="1"/>
</dbReference>
<keyword evidence="4" id="KW-1185">Reference proteome</keyword>
<comment type="caution">
    <text evidence="3">The sequence shown here is derived from an EMBL/GenBank/DDBJ whole genome shotgun (WGS) entry which is preliminary data.</text>
</comment>
<feature type="compositionally biased region" description="Basic and acidic residues" evidence="1">
    <location>
        <begin position="186"/>
        <end position="197"/>
    </location>
</feature>
<evidence type="ECO:0000313" key="3">
    <source>
        <dbReference type="EMBL" id="CAH2101909.1"/>
    </source>
</evidence>
<accession>A0AAU9UTG9</accession>
<dbReference type="InterPro" id="IPR040031">
    <property type="entry name" value="Codanin-1"/>
</dbReference>
<dbReference type="EMBL" id="CAKOGL010000024">
    <property type="protein sequence ID" value="CAH2101909.1"/>
    <property type="molecule type" value="Genomic_DNA"/>
</dbReference>
<dbReference type="GO" id="GO:0006325">
    <property type="term" value="P:chromatin organization"/>
    <property type="evidence" value="ECO:0007669"/>
    <property type="project" value="TreeGrafter"/>
</dbReference>
<feature type="compositionally biased region" description="Basic and acidic residues" evidence="1">
    <location>
        <begin position="130"/>
        <end position="139"/>
    </location>
</feature>
<dbReference type="Pfam" id="PF15296">
    <property type="entry name" value="Codanin-1_C"/>
    <property type="match status" value="1"/>
</dbReference>
<feature type="domain" description="Codanin-1 C-terminal" evidence="2">
    <location>
        <begin position="844"/>
        <end position="941"/>
    </location>
</feature>
<feature type="compositionally biased region" description="Basic residues" evidence="1">
    <location>
        <begin position="118"/>
        <end position="128"/>
    </location>
</feature>
<organism evidence="3 4">
    <name type="scientific">Euphydryas editha</name>
    <name type="common">Edith's checkerspot</name>
    <dbReference type="NCBI Taxonomy" id="104508"/>
    <lineage>
        <taxon>Eukaryota</taxon>
        <taxon>Metazoa</taxon>
        <taxon>Ecdysozoa</taxon>
        <taxon>Arthropoda</taxon>
        <taxon>Hexapoda</taxon>
        <taxon>Insecta</taxon>
        <taxon>Pterygota</taxon>
        <taxon>Neoptera</taxon>
        <taxon>Endopterygota</taxon>
        <taxon>Lepidoptera</taxon>
        <taxon>Glossata</taxon>
        <taxon>Ditrysia</taxon>
        <taxon>Papilionoidea</taxon>
        <taxon>Nymphalidae</taxon>
        <taxon>Nymphalinae</taxon>
        <taxon>Euphydryas</taxon>
    </lineage>
</organism>
<gene>
    <name evidence="3" type="ORF">EEDITHA_LOCUS16617</name>
</gene>
<protein>
    <recommendedName>
        <fullName evidence="2">Codanin-1 C-terminal domain-containing protein</fullName>
    </recommendedName>
</protein>
<proteinExistence type="predicted"/>
<feature type="region of interest" description="Disordered" evidence="1">
    <location>
        <begin position="65"/>
        <end position="146"/>
    </location>
</feature>
<feature type="compositionally biased region" description="Basic and acidic residues" evidence="1">
    <location>
        <begin position="2532"/>
        <end position="2541"/>
    </location>
</feature>
<feature type="compositionally biased region" description="Polar residues" evidence="1">
    <location>
        <begin position="90"/>
        <end position="105"/>
    </location>
</feature>
<name>A0AAU9UTG9_EUPED</name>
<reference evidence="3" key="1">
    <citation type="submission" date="2022-03" db="EMBL/GenBank/DDBJ databases">
        <authorList>
            <person name="Tunstrom K."/>
        </authorList>
    </citation>
    <scope>NUCLEOTIDE SEQUENCE</scope>
</reference>
<feature type="region of interest" description="Disordered" evidence="1">
    <location>
        <begin position="162"/>
        <end position="206"/>
    </location>
</feature>
<feature type="compositionally biased region" description="Polar residues" evidence="1">
    <location>
        <begin position="174"/>
        <end position="185"/>
    </location>
</feature>
<feature type="region of interest" description="Disordered" evidence="1">
    <location>
        <begin position="220"/>
        <end position="239"/>
    </location>
</feature>
<evidence type="ECO:0000256" key="1">
    <source>
        <dbReference type="SAM" id="MobiDB-lite"/>
    </source>
</evidence>
<sequence>MPETIIESAISGKLERDLIHKWLNNESIEAAPEDCILFCSNRNEFTSFFLSYLRNQTDSILQTNSNALPIPHQGTPEKSLGQRKHHRSISDPTCDNDTSNDSLTVKSDRKTQESPNRDRKKPGRRVKTKLFADDKKDHNTSLSSDESRISIGVERLIVSSTPVKNGFKPDYPNLPSSSPVTPQSRSFKDFERCDTPRVSRHYKSQDKSVSLADYLVNVQPKSAKKKRSKNTSNEDSETKIDLDLSNSEIFPEIGARKSSSLKSERRRINPTNIDRSKKSYSLNSFTPEAFQQPSPLALEENLAFKPKLQPKELSSSIEIERNILKQERHKLMEKFNILNTTSSPKVTTPQIKILQKDSSERNQNFIEADTSKVVLSDKIDILIDIYNVLLKNNLILSINTEIYFLITILLSKQLEDDCRIAESQLQNNLYESILKPIHNSTYFAVKSLWNQRSTLEVILDKNSLKILGENKKVRSFYPDLAKFLLNSYGLKCEAESNSDKSKSSENRTSNGIVCFNHETDNAENFPSILSFQNFKKQRDMFYEILRWYEGGGGGVALRSRARSLLALAARADNHAHLAALLMRMLLDTPVPESKLSKLQRRLTCPSATESHRLPHFTDKEMFYKEFIMYSENESFRVHMKDALASEIIALDSTPICNDSSNGSDSSRELLILSKKLCLLSKFLGYLTSLPYVQTSVDVLLKSGALISNTQKDDIFSAPKEKVLENNLALRNYSQPAIDLKEILKTAIESGRMTVTVPWMVHYLSMLDYTTLRLKYYQNLLNYLFYIYETVLRSNDVMKKNTIIYLKSILGWLFDLPHFPQDFFNSKKDLAGTLNVSSDGIDTCVLIDEPILFELCPFLRDVNVLLSTSRVNHEKESFRHITPVSLSSNTEDRIRNKEKELQSRLEEELVRSQPPSSRRVLELVSERVCAAAVRELAATLAAARTTARAAAAALVARSPKVSHCGPGRASCCMVELVSERVCAAAVRELAATLAAARTTARAAAAALVARSPKVSHCGPGRASCCMVELVSERVCAAAVRELAATLAAARTTARAAAAALVARSPKVSHCGPGRASCCMVELVSERVCAAAVRELAATLAAARTTARAAAAALVARSPKVSHCGPGRASCCMVELVSERVCAAAVRELAATLAAARTTARAAAAALVARSPKVSHCGPGRASCCMVELVSERVCAAAVRELAATLAAARTTARAAAAALVARSPKVSHCGPGRASCCMVELVSERVCAAAVRELAATLAAARTTARAAAAALVARSPKVSHCGPGRASCCMVELVSERVCAAAVRELAATLAAARTTARAAAAALVARSPKVSHCGPGRASCCMVELVSERVCAAAVRELAATLAAARTTARAAAAALVARSPKVSHCGPGRASCCMVELVSERVCAAAVRELAATLAAARTTARAAAAALVARSPKVSHCGPGRASCCMVELVSERVCAAAVRELAATLAAARTTARAAAAALVARSPKVSHCGPGRASCCMVELVSERVCAAAVRELAATLAAARTTARAAAAALVARSPKVSHCGPGRASCCMVELVSERVCAAAVRELAATLAAARTTARAAAAALVARSPKVSHCGPGRASCCMVELVSERVCAAAVRELAATLAAARTTARAAAAALVARSPKVSHCGPGRASCCMVELVSERVCAAAVRELAATLAAARTTARAAAAALVARSPKVSHCGPGRASCCMVELVSERVCAAAVRELAATLAAARTTARAAAAALVARSPKVSHCGPGRASCCMVELVSERVCAAAVRELAATLAAARTTARAAAAALVARSPKVSHCGPGRASCCMVELVSERVCAAAVRELAATLAAARTTARAAAAALVARSPKVSHCGPGRASCCMVELVSERVCAAAVRELAATLAAARTTARAAAAALVARSPKVSHCGPGRASCCMVELVSERVCAAAVRELAATLAAARTTARAAAAALVARSPKVSHCGPGRASCCMVELVSERVCAAAVRELAATLAAARTTARAAAAALVARSPKVSHCGPGRASCCMVELVSERVCAAAVRELAATLAAARTTARAAAAALVARSPKVSHCGPGRASCCMVELVSERVCAAAVRELAATLAAARTTARAAAAALVARSPKVSHCGPGRASCCMVELVSERVCAAAVRELAATLAAARTTARAAAAALVARSPKVSHCGPGRASCCMVELVSERVCAAAVRELAATLAAARTTARAAAAALVARSPKVSHCGPGRASCCMVELVSERVCAAAVRELAATLAAARTTARAAAAALVARSPKVSHCGPGRASCCMVELVSERVCAAAVRELAATLAAARTTARAAAAALVARSPKGDIVEALRTLYNEHLERLRSSALSSCKTLAKERVSAALTALLPAAPAPLHAVATRTCYSRLSKWIHDHWTSTDVLCKDIEQELWSLRTAGEPPRAPPAPAACLRDLCSPAAALIALKEQICLLLDYEEISAPAAVLQACVNSCSPNNVFNRAPTQRAFLQLSIDFCVVYVSRKTSKVSEILPNLHELWHTCCPERPRRSPDAGAERTPSPPRGGDRPASADEVIEIPKPEVKEIKPEETNSALEYFDRILCPRNIVLLSETRCRASEVWEALADVLVFLLKNDYLSEDSLTEQCLAVYRQDWPQNILENLSTCMKSVSSRWSKSSSGKFTLFLDFLADYCNDMDYDIVELN</sequence>
<evidence type="ECO:0000259" key="2">
    <source>
        <dbReference type="Pfam" id="PF15296"/>
    </source>
</evidence>
<feature type="compositionally biased region" description="Basic and acidic residues" evidence="1">
    <location>
        <begin position="106"/>
        <end position="117"/>
    </location>
</feature>
<feature type="region of interest" description="Disordered" evidence="1">
    <location>
        <begin position="2532"/>
        <end position="2560"/>
    </location>
</feature>
<dbReference type="GO" id="GO:0005634">
    <property type="term" value="C:nucleus"/>
    <property type="evidence" value="ECO:0007669"/>
    <property type="project" value="TreeGrafter"/>
</dbReference>
<dbReference type="PANTHER" id="PTHR28678:SF1">
    <property type="entry name" value="CODANIN-1"/>
    <property type="match status" value="1"/>
</dbReference>
<dbReference type="Proteomes" id="UP001153954">
    <property type="component" value="Unassembled WGS sequence"/>
</dbReference>
<dbReference type="InterPro" id="IPR028171">
    <property type="entry name" value="Codanin-1_C"/>
</dbReference>
<feature type="compositionally biased region" description="Basic and acidic residues" evidence="1">
    <location>
        <begin position="2550"/>
        <end position="2560"/>
    </location>
</feature>
<evidence type="ECO:0000313" key="4">
    <source>
        <dbReference type="Proteomes" id="UP001153954"/>
    </source>
</evidence>